<dbReference type="Pfam" id="PF13967">
    <property type="entry name" value="RSN1_TM"/>
    <property type="match status" value="1"/>
</dbReference>
<keyword evidence="4 8" id="KW-0812">Transmembrane</keyword>
<dbReference type="GO" id="GO:0005227">
    <property type="term" value="F:calcium-activated cation channel activity"/>
    <property type="evidence" value="ECO:0007669"/>
    <property type="project" value="InterPro"/>
</dbReference>
<name>A0A5J4YQQ6_PORPP</name>
<evidence type="ECO:0000259" key="10">
    <source>
        <dbReference type="Pfam" id="PF13967"/>
    </source>
</evidence>
<evidence type="ECO:0000256" key="3">
    <source>
        <dbReference type="ARBA" id="ARBA00022448"/>
    </source>
</evidence>
<evidence type="ECO:0000256" key="1">
    <source>
        <dbReference type="ARBA" id="ARBA00004141"/>
    </source>
</evidence>
<evidence type="ECO:0000256" key="8">
    <source>
        <dbReference type="SAM" id="Phobius"/>
    </source>
</evidence>
<dbReference type="OMA" id="ISHAWSA"/>
<organism evidence="11 12">
    <name type="scientific">Porphyridium purpureum</name>
    <name type="common">Red alga</name>
    <name type="synonym">Porphyridium cruentum</name>
    <dbReference type="NCBI Taxonomy" id="35688"/>
    <lineage>
        <taxon>Eukaryota</taxon>
        <taxon>Rhodophyta</taxon>
        <taxon>Bangiophyceae</taxon>
        <taxon>Porphyridiales</taxon>
        <taxon>Porphyridiaceae</taxon>
        <taxon>Porphyridium</taxon>
    </lineage>
</organism>
<comment type="subcellular location">
    <subcellularLocation>
        <location evidence="1">Membrane</location>
        <topology evidence="1">Multi-pass membrane protein</topology>
    </subcellularLocation>
</comment>
<feature type="transmembrane region" description="Helical" evidence="8">
    <location>
        <begin position="219"/>
        <end position="239"/>
    </location>
</feature>
<evidence type="ECO:0000259" key="9">
    <source>
        <dbReference type="Pfam" id="PF02714"/>
    </source>
</evidence>
<feature type="transmembrane region" description="Helical" evidence="8">
    <location>
        <begin position="514"/>
        <end position="537"/>
    </location>
</feature>
<feature type="compositionally biased region" description="Basic and acidic residues" evidence="7">
    <location>
        <begin position="329"/>
        <end position="341"/>
    </location>
</feature>
<feature type="transmembrane region" description="Helical" evidence="8">
    <location>
        <begin position="156"/>
        <end position="179"/>
    </location>
</feature>
<dbReference type="OrthoDB" id="1689567at2759"/>
<feature type="transmembrane region" description="Helical" evidence="8">
    <location>
        <begin position="805"/>
        <end position="826"/>
    </location>
</feature>
<keyword evidence="12" id="KW-1185">Reference proteome</keyword>
<feature type="transmembrane region" description="Helical" evidence="8">
    <location>
        <begin position="685"/>
        <end position="703"/>
    </location>
</feature>
<dbReference type="AlphaFoldDB" id="A0A5J4YQQ6"/>
<gene>
    <name evidence="11" type="ORF">FVE85_8765</name>
</gene>
<evidence type="ECO:0000313" key="12">
    <source>
        <dbReference type="Proteomes" id="UP000324585"/>
    </source>
</evidence>
<evidence type="ECO:0000256" key="6">
    <source>
        <dbReference type="ARBA" id="ARBA00023136"/>
    </source>
</evidence>
<evidence type="ECO:0000256" key="7">
    <source>
        <dbReference type="SAM" id="MobiDB-lite"/>
    </source>
</evidence>
<dbReference type="InterPro" id="IPR003864">
    <property type="entry name" value="CSC1/OSCA1-like_7TM"/>
</dbReference>
<dbReference type="Pfam" id="PF02714">
    <property type="entry name" value="RSN1_7TM"/>
    <property type="match status" value="1"/>
</dbReference>
<evidence type="ECO:0000256" key="2">
    <source>
        <dbReference type="ARBA" id="ARBA00007779"/>
    </source>
</evidence>
<reference evidence="12" key="1">
    <citation type="journal article" date="2019" name="Nat. Commun.">
        <title>Expansion of phycobilisome linker gene families in mesophilic red algae.</title>
        <authorList>
            <person name="Lee J."/>
            <person name="Kim D."/>
            <person name="Bhattacharya D."/>
            <person name="Yoon H.S."/>
        </authorList>
    </citation>
    <scope>NUCLEOTIDE SEQUENCE [LARGE SCALE GENOMIC DNA]</scope>
    <source>
        <strain evidence="12">CCMP 1328</strain>
    </source>
</reference>
<feature type="transmembrane region" description="Helical" evidence="8">
    <location>
        <begin position="833"/>
        <end position="849"/>
    </location>
</feature>
<feature type="transmembrane region" description="Helical" evidence="8">
    <location>
        <begin position="751"/>
        <end position="776"/>
    </location>
</feature>
<keyword evidence="6 8" id="KW-0472">Membrane</keyword>
<accession>A0A5J4YQQ6</accession>
<feature type="domain" description="CSC1/OSCA1-like N-terminal transmembrane" evidence="10">
    <location>
        <begin position="141"/>
        <end position="238"/>
    </location>
</feature>
<proteinExistence type="inferred from homology"/>
<evidence type="ECO:0000313" key="11">
    <source>
        <dbReference type="EMBL" id="KAA8493320.1"/>
    </source>
</evidence>
<dbReference type="GO" id="GO:0005886">
    <property type="term" value="C:plasma membrane"/>
    <property type="evidence" value="ECO:0007669"/>
    <property type="project" value="TreeGrafter"/>
</dbReference>
<evidence type="ECO:0000256" key="4">
    <source>
        <dbReference type="ARBA" id="ARBA00022692"/>
    </source>
</evidence>
<dbReference type="EMBL" id="VRMN01000007">
    <property type="protein sequence ID" value="KAA8493320.1"/>
    <property type="molecule type" value="Genomic_DNA"/>
</dbReference>
<feature type="transmembrane region" description="Helical" evidence="8">
    <location>
        <begin position="596"/>
        <end position="619"/>
    </location>
</feature>
<dbReference type="PANTHER" id="PTHR13018">
    <property type="entry name" value="PROBABLE MEMBRANE PROTEIN DUF221-RELATED"/>
    <property type="match status" value="1"/>
</dbReference>
<sequence>MVRAATAAVATDNGAAAAAVTAAADAMRVALVRTGNTYKQLYEATSMRSGLVLLVLVNVLTVLLGACVFRYLIFRDAMLSEEQRQTVQARAAAGAAQDNAPHLYTPAKHGAPRPPPEQYRGRRSLWQRLTAHGLRGGEGNHQLGFDAQVYLRFQKLCILLVFVAGMYASCVLIPANVFVSYKHENSSGYSSQTNVSRHAPGMRGFLEHTTAQSLNKHAWQLYLVIPFWLMVSLLVAYLYRAVAVSTWKEISLKDWILFSRLKNDHTWTVMIRRLPVFAQRDGALGAALEEAFPGSVLDTRIAYSHMAALQEIDDELWRVEERHAFLLEKQKQQQAEQKDESLPSTSVPPEISQSRSRTPRETLHNYMQEHAIRLCERRVTELLERRSALEKSNHPQPLAFATFNDWRPPKQMIEQNSNGGEYGDRPRHSSFPLASLWREPWLLPSAAFETCASFFRRGTIHRRDESSGKFNSAPRRSLYSQLMECAVISNAPQAQDIIWQNLMLPTVHRLLREFVVELCVAFVLVLFSSPVSMIAGAKQVVNEAGRLSGNNSTDSNVTRHEPFLAANGNEASAVADALISLLPKFVLQYQYLREFLLVYTPVFLLTLVNSLAPSVLRFAASLEGYMLKSVLELSVFRKTVFYVVLNSVLLPALAMDTASEFVTAVYKQSNDFVDVRHALPLIERVFSGGAAFFLCNYLVQLAGTGNLMQLMRLPAYFSMLLRTQQAVTSAERAEAKCNEPFDYPYNYAQTIAVMCMCLLFGGLVPIIWLFALPYFITKHIVDTFNIAFVHPINEGGEDGGIHRDAATFLVFFCLVSELLFAGSLLWRGFLRSAGLMTGMAGVLLVYWLVTRLRSKNDNLDDLSELLESARSVSYYESLDACGSDAQAAAQGGVKISHAWSARTTHAPNAISRPSSFGSASLALCLPAPTDTLDESNIRHAHSQANGSVARRLEFGNHWRTSAEHDPT</sequence>
<dbReference type="InterPro" id="IPR045122">
    <property type="entry name" value="Csc1-like"/>
</dbReference>
<feature type="compositionally biased region" description="Polar residues" evidence="7">
    <location>
        <begin position="342"/>
        <end position="356"/>
    </location>
</feature>
<feature type="domain" description="CSC1/OSCA1-like 7TM region" evidence="9">
    <location>
        <begin position="584"/>
        <end position="823"/>
    </location>
</feature>
<feature type="region of interest" description="Disordered" evidence="7">
    <location>
        <begin position="329"/>
        <end position="362"/>
    </location>
</feature>
<evidence type="ECO:0000256" key="5">
    <source>
        <dbReference type="ARBA" id="ARBA00022989"/>
    </source>
</evidence>
<dbReference type="InterPro" id="IPR032880">
    <property type="entry name" value="CSC1/OSCA1-like_N"/>
</dbReference>
<comment type="caution">
    <text evidence="11">The sequence shown here is derived from an EMBL/GenBank/DDBJ whole genome shotgun (WGS) entry which is preliminary data.</text>
</comment>
<keyword evidence="5 8" id="KW-1133">Transmembrane helix</keyword>
<dbReference type="Proteomes" id="UP000324585">
    <property type="component" value="Unassembled WGS sequence"/>
</dbReference>
<protein>
    <submittedName>
        <fullName evidence="11">CSC1-like protein 1</fullName>
    </submittedName>
</protein>
<feature type="transmembrane region" description="Helical" evidence="8">
    <location>
        <begin position="47"/>
        <end position="73"/>
    </location>
</feature>
<keyword evidence="3" id="KW-0813">Transport</keyword>
<comment type="similarity">
    <text evidence="2">Belongs to the CSC1 (TC 1.A.17) family.</text>
</comment>